<keyword evidence="2" id="KW-1185">Reference proteome</keyword>
<evidence type="ECO:0000313" key="1">
    <source>
        <dbReference type="EMBL" id="GFO48511.1"/>
    </source>
</evidence>
<evidence type="ECO:0000313" key="2">
    <source>
        <dbReference type="Proteomes" id="UP000735302"/>
    </source>
</evidence>
<protein>
    <recommendedName>
        <fullName evidence="3">BLOC-1-related complex subunit 7</fullName>
    </recommendedName>
</protein>
<dbReference type="AlphaFoldDB" id="A0AAV4DXF0"/>
<gene>
    <name evidence="1" type="ORF">PoB_007501600</name>
</gene>
<accession>A0AAV4DXF0</accession>
<reference evidence="1 2" key="1">
    <citation type="journal article" date="2021" name="Elife">
        <title>Chloroplast acquisition without the gene transfer in kleptoplastic sea slugs, Plakobranchus ocellatus.</title>
        <authorList>
            <person name="Maeda T."/>
            <person name="Takahashi S."/>
            <person name="Yoshida T."/>
            <person name="Shimamura S."/>
            <person name="Takaki Y."/>
            <person name="Nagai Y."/>
            <person name="Toyoda A."/>
            <person name="Suzuki Y."/>
            <person name="Arimoto A."/>
            <person name="Ishii H."/>
            <person name="Satoh N."/>
            <person name="Nishiyama T."/>
            <person name="Hasebe M."/>
            <person name="Maruyama T."/>
            <person name="Minagawa J."/>
            <person name="Obokata J."/>
            <person name="Shigenobu S."/>
        </authorList>
    </citation>
    <scope>NUCLEOTIDE SEQUENCE [LARGE SCALE GENOMIC DNA]</scope>
</reference>
<evidence type="ECO:0008006" key="3">
    <source>
        <dbReference type="Google" id="ProtNLM"/>
    </source>
</evidence>
<comment type="caution">
    <text evidence="1">The sequence shown here is derived from an EMBL/GenBank/DDBJ whole genome shotgun (WGS) entry which is preliminary data.</text>
</comment>
<dbReference type="EMBL" id="BLXT01008411">
    <property type="protein sequence ID" value="GFO48511.1"/>
    <property type="molecule type" value="Genomic_DNA"/>
</dbReference>
<name>A0AAV4DXF0_9GAST</name>
<proteinExistence type="predicted"/>
<sequence length="128" mass="14145">MGLMTFSGKDLGEAAYRWSAGLLLPINSALNPLLYTVPTLKDSWQKFREARKCSKAMAQTKQTTNISQGGYLRQSCQNHLKTLASLRQAVVNKSHPSLLAIPNLEILCAKVTDLQEACKSIRHTSDNV</sequence>
<organism evidence="1 2">
    <name type="scientific">Plakobranchus ocellatus</name>
    <dbReference type="NCBI Taxonomy" id="259542"/>
    <lineage>
        <taxon>Eukaryota</taxon>
        <taxon>Metazoa</taxon>
        <taxon>Spiralia</taxon>
        <taxon>Lophotrochozoa</taxon>
        <taxon>Mollusca</taxon>
        <taxon>Gastropoda</taxon>
        <taxon>Heterobranchia</taxon>
        <taxon>Euthyneura</taxon>
        <taxon>Panpulmonata</taxon>
        <taxon>Sacoglossa</taxon>
        <taxon>Placobranchoidea</taxon>
        <taxon>Plakobranchidae</taxon>
        <taxon>Plakobranchus</taxon>
    </lineage>
</organism>
<dbReference type="Proteomes" id="UP000735302">
    <property type="component" value="Unassembled WGS sequence"/>
</dbReference>